<gene>
    <name evidence="2" type="ORF">Tco_0952148</name>
</gene>
<comment type="caution">
    <text evidence="2">The sequence shown here is derived from an EMBL/GenBank/DDBJ whole genome shotgun (WGS) entry which is preliminary data.</text>
</comment>
<protein>
    <submittedName>
        <fullName evidence="2">Uncharacterized protein</fullName>
    </submittedName>
</protein>
<evidence type="ECO:0000313" key="3">
    <source>
        <dbReference type="Proteomes" id="UP001151760"/>
    </source>
</evidence>
<feature type="compositionally biased region" description="Basic and acidic residues" evidence="1">
    <location>
        <begin position="107"/>
        <end position="116"/>
    </location>
</feature>
<keyword evidence="3" id="KW-1185">Reference proteome</keyword>
<feature type="region of interest" description="Disordered" evidence="1">
    <location>
        <begin position="82"/>
        <end position="132"/>
    </location>
</feature>
<reference evidence="2" key="1">
    <citation type="journal article" date="2022" name="Int. J. Mol. Sci.">
        <title>Draft Genome of Tanacetum Coccineum: Genomic Comparison of Closely Related Tanacetum-Family Plants.</title>
        <authorList>
            <person name="Yamashiro T."/>
            <person name="Shiraishi A."/>
            <person name="Nakayama K."/>
            <person name="Satake H."/>
        </authorList>
    </citation>
    <scope>NUCLEOTIDE SEQUENCE</scope>
</reference>
<feature type="region of interest" description="Disordered" evidence="1">
    <location>
        <begin position="25"/>
        <end position="62"/>
    </location>
</feature>
<feature type="compositionally biased region" description="Basic and acidic residues" evidence="1">
    <location>
        <begin position="31"/>
        <end position="45"/>
    </location>
</feature>
<organism evidence="2 3">
    <name type="scientific">Tanacetum coccineum</name>
    <dbReference type="NCBI Taxonomy" id="301880"/>
    <lineage>
        <taxon>Eukaryota</taxon>
        <taxon>Viridiplantae</taxon>
        <taxon>Streptophyta</taxon>
        <taxon>Embryophyta</taxon>
        <taxon>Tracheophyta</taxon>
        <taxon>Spermatophyta</taxon>
        <taxon>Magnoliopsida</taxon>
        <taxon>eudicotyledons</taxon>
        <taxon>Gunneridae</taxon>
        <taxon>Pentapetalae</taxon>
        <taxon>asterids</taxon>
        <taxon>campanulids</taxon>
        <taxon>Asterales</taxon>
        <taxon>Asteraceae</taxon>
        <taxon>Asteroideae</taxon>
        <taxon>Anthemideae</taxon>
        <taxon>Anthemidinae</taxon>
        <taxon>Tanacetum</taxon>
    </lineage>
</organism>
<proteinExistence type="predicted"/>
<evidence type="ECO:0000313" key="2">
    <source>
        <dbReference type="EMBL" id="GJT43433.1"/>
    </source>
</evidence>
<accession>A0ABQ5DWU1</accession>
<sequence length="132" mass="14747">MVRDDTNVDVCGVVSVGSVPCSKHVNNSESAVKRQAPEDRVEAIRPQKSGSRQNDGHRSQRDLVITGSHIIRLHSSLCRTLNRVRDEGTRDEEEERRSVSKTPGQERASKELEDGLHLQQSTPKPKAPTERD</sequence>
<dbReference type="EMBL" id="BQNB010015729">
    <property type="protein sequence ID" value="GJT43433.1"/>
    <property type="molecule type" value="Genomic_DNA"/>
</dbReference>
<reference evidence="2" key="2">
    <citation type="submission" date="2022-01" db="EMBL/GenBank/DDBJ databases">
        <authorList>
            <person name="Yamashiro T."/>
            <person name="Shiraishi A."/>
            <person name="Satake H."/>
            <person name="Nakayama K."/>
        </authorList>
    </citation>
    <scope>NUCLEOTIDE SEQUENCE</scope>
</reference>
<evidence type="ECO:0000256" key="1">
    <source>
        <dbReference type="SAM" id="MobiDB-lite"/>
    </source>
</evidence>
<name>A0ABQ5DWU1_9ASTR</name>
<dbReference type="Proteomes" id="UP001151760">
    <property type="component" value="Unassembled WGS sequence"/>
</dbReference>